<sequence>MWSPGSYLRDPGENPKMTSSALVQRPPDVHGSDHPAESCELLRARRPNMLQIFGQRHPAEQTAELFLSELVIKTARLNLGTPDVLFPKLINFLLKDPGSQTLQMPKIEQTHVPESSTCRQVEGKVTYWACVDFSCLSTEVTMQFIFRLIDKCEANGMGDSTLAVFFHTNCGVPDVIERTLLDVCGLLTKLGEKTLLIVMLPYLGSFECNAKVEEMCKKLEKLGVLCQCCLPEHSWGESDQYINSTAYEITCKVREYNTFDAPDVIIQDGSDSSELCGFDEDFVNYEALGRGTYGDSVVDAESSDNEDDFGLCSSDSEMDEYDDSEIFEEAYHVETQDAEGSKQIDGSHKQAMPIERTPSEKLPLPISSSFIKRNYIDYGNLQIEQGVVKDWACVNFSDMYARLHLFCGRLYSACIRIGMHFCREPMKTYHVKAAIPDNIAKTFRGVRKSILEEFSRIDALKGEPIGLLLVILPECRDFDAKIDEACKSLGVVYQCCLPSDMYDKYKPDKKYLKQTAREIKSKVVRRDTFIPFVSEGQTIIFGADTSCEDVAAVAASVDYEEFKDYRTVVKPNNGVVIQHLFDEHGGMIDNLLHGLNENIRRDCRIIFFRHGISEDHINDICHQEVLAIKEAWFRLKNGFAPSVTFVVVGGNGEGGYKDKKHDFVCSHGFVEGTQPARYRVFLDENNLTCCDLEAIIIKLCLLRDRQDYPDIHIVPPAYSAWLAASQYKERWRIGQRQTLSIE</sequence>
<proteinExistence type="predicted"/>
<protein>
    <recommendedName>
        <fullName evidence="2">Piwi domain-containing protein</fullName>
    </recommendedName>
</protein>
<evidence type="ECO:0000256" key="1">
    <source>
        <dbReference type="SAM" id="MobiDB-lite"/>
    </source>
</evidence>
<keyword evidence="4" id="KW-1185">Reference proteome</keyword>
<dbReference type="Proteomes" id="UP000324897">
    <property type="component" value="Chromosome 3"/>
</dbReference>
<dbReference type="Gene3D" id="3.30.420.10">
    <property type="entry name" value="Ribonuclease H-like superfamily/Ribonuclease H"/>
    <property type="match status" value="2"/>
</dbReference>
<dbReference type="PROSITE" id="PS50822">
    <property type="entry name" value="PIWI"/>
    <property type="match status" value="1"/>
</dbReference>
<dbReference type="InterPro" id="IPR003165">
    <property type="entry name" value="Piwi"/>
</dbReference>
<feature type="region of interest" description="Disordered" evidence="1">
    <location>
        <begin position="1"/>
        <end position="35"/>
    </location>
</feature>
<dbReference type="PANTHER" id="PTHR22891">
    <property type="entry name" value="EUKARYOTIC TRANSLATION INITIATION FACTOR 2C"/>
    <property type="match status" value="1"/>
</dbReference>
<evidence type="ECO:0000259" key="2">
    <source>
        <dbReference type="PROSITE" id="PS50822"/>
    </source>
</evidence>
<dbReference type="EMBL" id="RWGY01000039">
    <property type="protein sequence ID" value="TVU10180.1"/>
    <property type="molecule type" value="Genomic_DNA"/>
</dbReference>
<accession>A0A5J9TFN9</accession>
<name>A0A5J9TFN9_9POAL</name>
<comment type="caution">
    <text evidence="3">The sequence shown here is derived from an EMBL/GenBank/DDBJ whole genome shotgun (WGS) entry which is preliminary data.</text>
</comment>
<evidence type="ECO:0000313" key="4">
    <source>
        <dbReference type="Proteomes" id="UP000324897"/>
    </source>
</evidence>
<dbReference type="SMART" id="SM00950">
    <property type="entry name" value="Piwi"/>
    <property type="match status" value="1"/>
</dbReference>
<dbReference type="Pfam" id="PF02171">
    <property type="entry name" value="Piwi"/>
    <property type="match status" value="1"/>
</dbReference>
<organism evidence="3 4">
    <name type="scientific">Eragrostis curvula</name>
    <name type="common">weeping love grass</name>
    <dbReference type="NCBI Taxonomy" id="38414"/>
    <lineage>
        <taxon>Eukaryota</taxon>
        <taxon>Viridiplantae</taxon>
        <taxon>Streptophyta</taxon>
        <taxon>Embryophyta</taxon>
        <taxon>Tracheophyta</taxon>
        <taxon>Spermatophyta</taxon>
        <taxon>Magnoliopsida</taxon>
        <taxon>Liliopsida</taxon>
        <taxon>Poales</taxon>
        <taxon>Poaceae</taxon>
        <taxon>PACMAD clade</taxon>
        <taxon>Chloridoideae</taxon>
        <taxon>Eragrostideae</taxon>
        <taxon>Eragrostidinae</taxon>
        <taxon>Eragrostis</taxon>
    </lineage>
</organism>
<dbReference type="Gene3D" id="3.40.50.2300">
    <property type="match status" value="2"/>
</dbReference>
<gene>
    <name evidence="3" type="ORF">EJB05_43691</name>
</gene>
<reference evidence="3 4" key="1">
    <citation type="journal article" date="2019" name="Sci. Rep.">
        <title>A high-quality genome of Eragrostis curvula grass provides insights into Poaceae evolution and supports new strategies to enhance forage quality.</title>
        <authorList>
            <person name="Carballo J."/>
            <person name="Santos B.A.C.M."/>
            <person name="Zappacosta D."/>
            <person name="Garbus I."/>
            <person name="Selva J.P."/>
            <person name="Gallo C.A."/>
            <person name="Diaz A."/>
            <person name="Albertini E."/>
            <person name="Caccamo M."/>
            <person name="Echenique V."/>
        </authorList>
    </citation>
    <scope>NUCLEOTIDE SEQUENCE [LARGE SCALE GENOMIC DNA]</scope>
    <source>
        <strain evidence="4">cv. Victoria</strain>
        <tissue evidence="3">Leaf</tissue>
    </source>
</reference>
<dbReference type="Gramene" id="TVU10180">
    <property type="protein sequence ID" value="TVU10180"/>
    <property type="gene ID" value="EJB05_43691"/>
</dbReference>
<evidence type="ECO:0000313" key="3">
    <source>
        <dbReference type="EMBL" id="TVU10180.1"/>
    </source>
</evidence>
<dbReference type="GO" id="GO:0003676">
    <property type="term" value="F:nucleic acid binding"/>
    <property type="evidence" value="ECO:0007669"/>
    <property type="project" value="InterPro"/>
</dbReference>
<dbReference type="InterPro" id="IPR036397">
    <property type="entry name" value="RNaseH_sf"/>
</dbReference>
<feature type="domain" description="Piwi" evidence="2">
    <location>
        <begin position="604"/>
        <end position="648"/>
    </location>
</feature>
<dbReference type="AlphaFoldDB" id="A0A5J9TFN9"/>